<dbReference type="AlphaFoldDB" id="G7LJ86"/>
<evidence type="ECO:0000313" key="3">
    <source>
        <dbReference type="Proteomes" id="UP000002051"/>
    </source>
</evidence>
<dbReference type="HOGENOM" id="CLU_2853031_0_0_1"/>
<sequence length="67" mass="7300">MPFAVNVRIISTSSSDLNISRSMYIIKSLNHTSLILLGLATGRLTTFVDVGYSFGAPDIVEDPQIRS</sequence>
<reference evidence="1 3" key="2">
    <citation type="journal article" date="2014" name="BMC Genomics">
        <title>An improved genome release (version Mt4.0) for the model legume Medicago truncatula.</title>
        <authorList>
            <person name="Tang H."/>
            <person name="Krishnakumar V."/>
            <person name="Bidwell S."/>
            <person name="Rosen B."/>
            <person name="Chan A."/>
            <person name="Zhou S."/>
            <person name="Gentzbittel L."/>
            <person name="Childs K.L."/>
            <person name="Yandell M."/>
            <person name="Gundlach H."/>
            <person name="Mayer K.F."/>
            <person name="Schwartz D.C."/>
            <person name="Town C.D."/>
        </authorList>
    </citation>
    <scope>GENOME REANNOTATION</scope>
    <source>
        <strain evidence="2 3">cv. Jemalong A17</strain>
    </source>
</reference>
<proteinExistence type="predicted"/>
<reference evidence="1 3" key="1">
    <citation type="journal article" date="2011" name="Nature">
        <title>The Medicago genome provides insight into the evolution of rhizobial symbioses.</title>
        <authorList>
            <person name="Young N.D."/>
            <person name="Debelle F."/>
            <person name="Oldroyd G.E."/>
            <person name="Geurts R."/>
            <person name="Cannon S.B."/>
            <person name="Udvardi M.K."/>
            <person name="Benedito V.A."/>
            <person name="Mayer K.F."/>
            <person name="Gouzy J."/>
            <person name="Schoof H."/>
            <person name="Van de Peer Y."/>
            <person name="Proost S."/>
            <person name="Cook D.R."/>
            <person name="Meyers B.C."/>
            <person name="Spannagl M."/>
            <person name="Cheung F."/>
            <person name="De Mita S."/>
            <person name="Krishnakumar V."/>
            <person name="Gundlach H."/>
            <person name="Zhou S."/>
            <person name="Mudge J."/>
            <person name="Bharti A.K."/>
            <person name="Murray J.D."/>
            <person name="Naoumkina M.A."/>
            <person name="Rosen B."/>
            <person name="Silverstein K.A."/>
            <person name="Tang H."/>
            <person name="Rombauts S."/>
            <person name="Zhao P.X."/>
            <person name="Zhou P."/>
            <person name="Barbe V."/>
            <person name="Bardou P."/>
            <person name="Bechner M."/>
            <person name="Bellec A."/>
            <person name="Berger A."/>
            <person name="Berges H."/>
            <person name="Bidwell S."/>
            <person name="Bisseling T."/>
            <person name="Choisne N."/>
            <person name="Couloux A."/>
            <person name="Denny R."/>
            <person name="Deshpande S."/>
            <person name="Dai X."/>
            <person name="Doyle J.J."/>
            <person name="Dudez A.M."/>
            <person name="Farmer A.D."/>
            <person name="Fouteau S."/>
            <person name="Franken C."/>
            <person name="Gibelin C."/>
            <person name="Gish J."/>
            <person name="Goldstein S."/>
            <person name="Gonzalez A.J."/>
            <person name="Green P.J."/>
            <person name="Hallab A."/>
            <person name="Hartog M."/>
            <person name="Hua A."/>
            <person name="Humphray S.J."/>
            <person name="Jeong D.H."/>
            <person name="Jing Y."/>
            <person name="Jocker A."/>
            <person name="Kenton S.M."/>
            <person name="Kim D.J."/>
            <person name="Klee K."/>
            <person name="Lai H."/>
            <person name="Lang C."/>
            <person name="Lin S."/>
            <person name="Macmil S.L."/>
            <person name="Magdelenat G."/>
            <person name="Matthews L."/>
            <person name="McCorrison J."/>
            <person name="Monaghan E.L."/>
            <person name="Mun J.H."/>
            <person name="Najar F.Z."/>
            <person name="Nicholson C."/>
            <person name="Noirot C."/>
            <person name="O'Bleness M."/>
            <person name="Paule C.R."/>
            <person name="Poulain J."/>
            <person name="Prion F."/>
            <person name="Qin B."/>
            <person name="Qu C."/>
            <person name="Retzel E.F."/>
            <person name="Riddle C."/>
            <person name="Sallet E."/>
            <person name="Samain S."/>
            <person name="Samson N."/>
            <person name="Sanders I."/>
            <person name="Saurat O."/>
            <person name="Scarpelli C."/>
            <person name="Schiex T."/>
            <person name="Segurens B."/>
            <person name="Severin A.J."/>
            <person name="Sherrier D.J."/>
            <person name="Shi R."/>
            <person name="Sims S."/>
            <person name="Singer S.R."/>
            <person name="Sinharoy S."/>
            <person name="Sterck L."/>
            <person name="Viollet A."/>
            <person name="Wang B.B."/>
            <person name="Wang K."/>
            <person name="Wang M."/>
            <person name="Wang X."/>
            <person name="Warfsmann J."/>
            <person name="Weissenbach J."/>
            <person name="White D.D."/>
            <person name="White J.D."/>
            <person name="Wiley G.B."/>
            <person name="Wincker P."/>
            <person name="Xing Y."/>
            <person name="Yang L."/>
            <person name="Yao Z."/>
            <person name="Ying F."/>
            <person name="Zhai J."/>
            <person name="Zhou L."/>
            <person name="Zuber A."/>
            <person name="Denarie J."/>
            <person name="Dixon R.A."/>
            <person name="May G.D."/>
            <person name="Schwartz D.C."/>
            <person name="Rogers J."/>
            <person name="Quetier F."/>
            <person name="Town C.D."/>
            <person name="Roe B.A."/>
        </authorList>
    </citation>
    <scope>NUCLEOTIDE SEQUENCE [LARGE SCALE GENOMIC DNA]</scope>
    <source>
        <strain evidence="1">A17</strain>
        <strain evidence="2 3">cv. Jemalong A17</strain>
    </source>
</reference>
<name>G7LJ86_MEDTR</name>
<dbReference type="EMBL" id="CM001224">
    <property type="protein sequence ID" value="AET03382.1"/>
    <property type="molecule type" value="Genomic_DNA"/>
</dbReference>
<dbReference type="Proteomes" id="UP000002051">
    <property type="component" value="Chromosome 8"/>
</dbReference>
<accession>G7LJ86</accession>
<protein>
    <submittedName>
        <fullName evidence="1 2">Uncharacterized protein</fullName>
    </submittedName>
</protein>
<evidence type="ECO:0000313" key="1">
    <source>
        <dbReference type="EMBL" id="AET03382.1"/>
    </source>
</evidence>
<reference evidence="2" key="3">
    <citation type="submission" date="2015-04" db="UniProtKB">
        <authorList>
            <consortium name="EnsemblPlants"/>
        </authorList>
    </citation>
    <scope>IDENTIFICATION</scope>
    <source>
        <strain evidence="2">cv. Jemalong A17</strain>
    </source>
</reference>
<evidence type="ECO:0000313" key="2">
    <source>
        <dbReference type="EnsemblPlants" id="AET03382"/>
    </source>
</evidence>
<organism evidence="1 3">
    <name type="scientific">Medicago truncatula</name>
    <name type="common">Barrel medic</name>
    <name type="synonym">Medicago tribuloides</name>
    <dbReference type="NCBI Taxonomy" id="3880"/>
    <lineage>
        <taxon>Eukaryota</taxon>
        <taxon>Viridiplantae</taxon>
        <taxon>Streptophyta</taxon>
        <taxon>Embryophyta</taxon>
        <taxon>Tracheophyta</taxon>
        <taxon>Spermatophyta</taxon>
        <taxon>Magnoliopsida</taxon>
        <taxon>eudicotyledons</taxon>
        <taxon>Gunneridae</taxon>
        <taxon>Pentapetalae</taxon>
        <taxon>rosids</taxon>
        <taxon>fabids</taxon>
        <taxon>Fabales</taxon>
        <taxon>Fabaceae</taxon>
        <taxon>Papilionoideae</taxon>
        <taxon>50 kb inversion clade</taxon>
        <taxon>NPAAA clade</taxon>
        <taxon>Hologalegina</taxon>
        <taxon>IRL clade</taxon>
        <taxon>Trifolieae</taxon>
        <taxon>Medicago</taxon>
    </lineage>
</organism>
<dbReference type="PaxDb" id="3880-AET03382"/>
<keyword evidence="3" id="KW-1185">Reference proteome</keyword>
<gene>
    <name evidence="1" type="ordered locus">MTR_8g068940</name>
</gene>
<dbReference type="EnsemblPlants" id="AET03382">
    <property type="protein sequence ID" value="AET03382"/>
    <property type="gene ID" value="MTR_8g068940"/>
</dbReference>